<comment type="caution">
    <text evidence="3">The sequence shown here is derived from an EMBL/GenBank/DDBJ whole genome shotgun (WGS) entry which is preliminary data.</text>
</comment>
<feature type="region of interest" description="Disordered" evidence="1">
    <location>
        <begin position="246"/>
        <end position="272"/>
    </location>
</feature>
<reference evidence="3 4" key="1">
    <citation type="journal article" date="2017" name="PLoS Biol.">
        <title>The sea cucumber genome provides insights into morphological evolution and visceral regeneration.</title>
        <authorList>
            <person name="Zhang X."/>
            <person name="Sun L."/>
            <person name="Yuan J."/>
            <person name="Sun Y."/>
            <person name="Gao Y."/>
            <person name="Zhang L."/>
            <person name="Li S."/>
            <person name="Dai H."/>
            <person name="Hamel J.F."/>
            <person name="Liu C."/>
            <person name="Yu Y."/>
            <person name="Liu S."/>
            <person name="Lin W."/>
            <person name="Guo K."/>
            <person name="Jin S."/>
            <person name="Xu P."/>
            <person name="Storey K.B."/>
            <person name="Huan P."/>
            <person name="Zhang T."/>
            <person name="Zhou Y."/>
            <person name="Zhang J."/>
            <person name="Lin C."/>
            <person name="Li X."/>
            <person name="Xing L."/>
            <person name="Huo D."/>
            <person name="Sun M."/>
            <person name="Wang L."/>
            <person name="Mercier A."/>
            <person name="Li F."/>
            <person name="Yang H."/>
            <person name="Xiang J."/>
        </authorList>
    </citation>
    <scope>NUCLEOTIDE SEQUENCE [LARGE SCALE GENOMIC DNA]</scope>
    <source>
        <strain evidence="3">Shaxun</strain>
        <tissue evidence="3">Muscle</tissue>
    </source>
</reference>
<feature type="compositionally biased region" description="Low complexity" evidence="1">
    <location>
        <begin position="498"/>
        <end position="509"/>
    </location>
</feature>
<protein>
    <submittedName>
        <fullName evidence="3">Putative centrosomal protein</fullName>
    </submittedName>
</protein>
<feature type="compositionally biased region" description="Basic residues" evidence="1">
    <location>
        <begin position="633"/>
        <end position="648"/>
    </location>
</feature>
<feature type="region of interest" description="Disordered" evidence="1">
    <location>
        <begin position="482"/>
        <end position="535"/>
    </location>
</feature>
<feature type="region of interest" description="Disordered" evidence="1">
    <location>
        <begin position="285"/>
        <end position="308"/>
    </location>
</feature>
<dbReference type="InterPro" id="IPR044039">
    <property type="entry name" value="DUF5745"/>
</dbReference>
<gene>
    <name evidence="3" type="ORF">BSL78_05597</name>
</gene>
<dbReference type="GO" id="GO:0005813">
    <property type="term" value="C:centrosome"/>
    <property type="evidence" value="ECO:0007669"/>
    <property type="project" value="InterPro"/>
</dbReference>
<accession>A0A2G8LB90</accession>
<feature type="region of interest" description="Disordered" evidence="1">
    <location>
        <begin position="376"/>
        <end position="452"/>
    </location>
</feature>
<evidence type="ECO:0000256" key="1">
    <source>
        <dbReference type="SAM" id="MobiDB-lite"/>
    </source>
</evidence>
<feature type="region of interest" description="Disordered" evidence="1">
    <location>
        <begin position="602"/>
        <end position="648"/>
    </location>
</feature>
<feature type="compositionally biased region" description="Acidic residues" evidence="1">
    <location>
        <begin position="486"/>
        <end position="497"/>
    </location>
</feature>
<dbReference type="AlphaFoldDB" id="A0A2G8LB90"/>
<dbReference type="PANTHER" id="PTHR22545">
    <property type="entry name" value="CENTROSOMAL PROTEIN OF 95 KDA"/>
    <property type="match status" value="1"/>
</dbReference>
<evidence type="ECO:0000313" key="4">
    <source>
        <dbReference type="Proteomes" id="UP000230750"/>
    </source>
</evidence>
<feature type="compositionally biased region" description="Basic residues" evidence="1">
    <location>
        <begin position="521"/>
        <end position="531"/>
    </location>
</feature>
<dbReference type="GO" id="GO:0000922">
    <property type="term" value="C:spindle pole"/>
    <property type="evidence" value="ECO:0007669"/>
    <property type="project" value="InterPro"/>
</dbReference>
<evidence type="ECO:0000313" key="3">
    <source>
        <dbReference type="EMBL" id="PIK57533.1"/>
    </source>
</evidence>
<evidence type="ECO:0000259" key="2">
    <source>
        <dbReference type="Pfam" id="PF19016"/>
    </source>
</evidence>
<dbReference type="PANTHER" id="PTHR22545:SF0">
    <property type="entry name" value="CENTROSOMAL PROTEIN OF 95 KDA"/>
    <property type="match status" value="1"/>
</dbReference>
<dbReference type="EMBL" id="MRZV01000140">
    <property type="protein sequence ID" value="PIK57533.1"/>
    <property type="molecule type" value="Genomic_DNA"/>
</dbReference>
<feature type="compositionally biased region" description="Basic and acidic residues" evidence="1">
    <location>
        <begin position="385"/>
        <end position="416"/>
    </location>
</feature>
<dbReference type="Pfam" id="PF19016">
    <property type="entry name" value="DUF5745"/>
    <property type="match status" value="1"/>
</dbReference>
<proteinExistence type="predicted"/>
<feature type="compositionally biased region" description="Polar residues" evidence="1">
    <location>
        <begin position="246"/>
        <end position="262"/>
    </location>
</feature>
<dbReference type="OrthoDB" id="545730at2759"/>
<organism evidence="3 4">
    <name type="scientific">Stichopus japonicus</name>
    <name type="common">Sea cucumber</name>
    <dbReference type="NCBI Taxonomy" id="307972"/>
    <lineage>
        <taxon>Eukaryota</taxon>
        <taxon>Metazoa</taxon>
        <taxon>Echinodermata</taxon>
        <taxon>Eleutherozoa</taxon>
        <taxon>Echinozoa</taxon>
        <taxon>Holothuroidea</taxon>
        <taxon>Aspidochirotacea</taxon>
        <taxon>Aspidochirotida</taxon>
        <taxon>Stichopodidae</taxon>
        <taxon>Apostichopus</taxon>
    </lineage>
</organism>
<feature type="compositionally biased region" description="Basic and acidic residues" evidence="1">
    <location>
        <begin position="425"/>
        <end position="436"/>
    </location>
</feature>
<feature type="domain" description="DUF5745" evidence="2">
    <location>
        <begin position="38"/>
        <end position="94"/>
    </location>
</feature>
<dbReference type="InterPro" id="IPR026619">
    <property type="entry name" value="CEP95"/>
</dbReference>
<keyword evidence="4" id="KW-1185">Reference proteome</keyword>
<dbReference type="Proteomes" id="UP000230750">
    <property type="component" value="Unassembled WGS sequence"/>
</dbReference>
<feature type="non-terminal residue" evidence="3">
    <location>
        <position position="857"/>
    </location>
</feature>
<name>A0A2G8LB90_STIJA</name>
<sequence length="857" mass="98703">MNFLLKYGLDRVSDLAEVTASVFVTVYELILGDRLEGVIKDVVTREDEINNIQLLIDSLANDFLHCDLSHITGVAVADGHVTSIQYLLEIFLALEAFLMEQISLDSSSHADAPQEEDLDVVTMGTAHAISEVLREEGMVHLLPKMTQKPVLDSRLPSSISGGDLEQHQIESDLSMEELINLGDRAVYGQSYPQRNLPPSTSAPHTTIEIVFLKSHRDEDGASEGKEKQSNLATSLDSYLSVNASSRPSAAHSMNTTSSTVSSAAWPEPPSSKDRYALNAELASVGTGIPRTNQESRKVPSQQHTHTHHHYHQPVVFEQTEMGDGQLRVDRYQSLVLHQIEQYPLCRHPLHRVHQQLGLHPSQYLLNVWEERAQDRKAANANTCDAKMKRDRQIAKSRSWDNDNLERSERTADERSLHMKNHRKSKSVETEGRREPGPSKMRAKSLQQQHPGRKVAFHLEDEDGEEDDETLAKLAVLSKLRARLSSSDDEDDDDDASDSDVAIHSDSIIDYQTSPKADLRQKRTRRLRRKGAPKSPVLAASYKVDLHPGLDLKMRWIHRRRERWTLQFLYSAGLKELQREMEEQGATRKRLVKQQDREYKRKVLKKPKTSISRPAGKYSTKLLPHATGGQGGRRGQRAKRKRSPSPRFRRQKRLTVGDDEVLPVLLNEFPFLHVSPETAHSMWTKQLRQVEQLTKLGIEQSKHNKLQKKVGDAEQRQKLLVDIMKKDLAHNQRMREIQEKREKKTILQRKERERRQVTARARRYYDEFRLQAQSRMAKRKTKEEKIFRNLFDEALKIQKSRIGDLRKYARDKREDMAEQEQFQIDSMENYYRDQFNLLAETLEKERYDLSVRDNAQAR</sequence>